<sequence>MSTVNRREPPQSYSVLLRHVANTLSGEVFGQPIVPNFKGPNKYTGELLGVEYLYDQTGRILQVIPQGEMAETEDVSDDAPDDDTEDEGFDEALAFDDPTIAPPQLIIDQPVRQPTTPPRPEHGRHMLCPFPDKNAGQ</sequence>
<feature type="compositionally biased region" description="Acidic residues" evidence="1">
    <location>
        <begin position="70"/>
        <end position="94"/>
    </location>
</feature>
<comment type="caution">
    <text evidence="2">The sequence shown here is derived from an EMBL/GenBank/DDBJ whole genome shotgun (WGS) entry which is preliminary data.</text>
</comment>
<reference evidence="2" key="1">
    <citation type="submission" date="2023-01" db="EMBL/GenBank/DDBJ databases">
        <title>Genome assembly of the deep-sea coral Lophelia pertusa.</title>
        <authorList>
            <person name="Herrera S."/>
            <person name="Cordes E."/>
        </authorList>
    </citation>
    <scope>NUCLEOTIDE SEQUENCE</scope>
    <source>
        <strain evidence="2">USNM1676648</strain>
        <tissue evidence="2">Polyp</tissue>
    </source>
</reference>
<gene>
    <name evidence="2" type="ORF">OS493_019382</name>
</gene>
<dbReference type="AlphaFoldDB" id="A0A9X0A0K0"/>
<feature type="region of interest" description="Disordered" evidence="1">
    <location>
        <begin position="66"/>
        <end position="137"/>
    </location>
</feature>
<dbReference type="OrthoDB" id="6158251at2759"/>
<dbReference type="EMBL" id="MU825407">
    <property type="protein sequence ID" value="KAJ7391251.1"/>
    <property type="molecule type" value="Genomic_DNA"/>
</dbReference>
<accession>A0A9X0A0K0</accession>
<evidence type="ECO:0000256" key="1">
    <source>
        <dbReference type="SAM" id="MobiDB-lite"/>
    </source>
</evidence>
<evidence type="ECO:0000313" key="3">
    <source>
        <dbReference type="Proteomes" id="UP001163046"/>
    </source>
</evidence>
<organism evidence="2 3">
    <name type="scientific">Desmophyllum pertusum</name>
    <dbReference type="NCBI Taxonomy" id="174260"/>
    <lineage>
        <taxon>Eukaryota</taxon>
        <taxon>Metazoa</taxon>
        <taxon>Cnidaria</taxon>
        <taxon>Anthozoa</taxon>
        <taxon>Hexacorallia</taxon>
        <taxon>Scleractinia</taxon>
        <taxon>Caryophylliina</taxon>
        <taxon>Caryophylliidae</taxon>
        <taxon>Desmophyllum</taxon>
    </lineage>
</organism>
<name>A0A9X0A0K0_9CNID</name>
<proteinExistence type="predicted"/>
<protein>
    <submittedName>
        <fullName evidence="2">Uncharacterized protein</fullName>
    </submittedName>
</protein>
<evidence type="ECO:0000313" key="2">
    <source>
        <dbReference type="EMBL" id="KAJ7391251.1"/>
    </source>
</evidence>
<dbReference type="Proteomes" id="UP001163046">
    <property type="component" value="Unassembled WGS sequence"/>
</dbReference>
<keyword evidence="3" id="KW-1185">Reference proteome</keyword>